<dbReference type="GO" id="GO:0005737">
    <property type="term" value="C:cytoplasm"/>
    <property type="evidence" value="ECO:0007669"/>
    <property type="project" value="TreeGrafter"/>
</dbReference>
<dbReference type="SUPFAM" id="SSF81296">
    <property type="entry name" value="E set domains"/>
    <property type="match status" value="1"/>
</dbReference>
<dbReference type="CDD" id="cd11321">
    <property type="entry name" value="AmyAc_bac_euk_BE"/>
    <property type="match status" value="1"/>
</dbReference>
<sequence>MSFAENPPKIEALLQSDGYLRLHETEIRRRYREFARQLVAIEKAEGLDAFSRSYDSYGIHVTKDHRGVVSESGTRQLVAIEKAEGLDAFSRSYDSYGIHVTKDQSVEAVEWCPKAEKLFLRGDFNQWNRTSHPFERQEFGKWRLKIAPNADGSPAIPHGSKVKLLVVTSDGQQLDRLDPWATYVVQPPKESGTTLYDHVFWNPPQEQRHVFRAQKPPAPRNLKIYESHVGIASNEYKVATYREFADNVVPRIKRQGYNAIQLMAIQEHAYYASFGYQVTSFFAASSRYGTPEDLKYLIDTAHASGLYCLLDIVHSHASKNVLDGLNQFDGTDGAFFHANGRGFHDLWDSRLFDFTQWEVQRFLLSNLRYYLDAFQFDGFRFDGVTSMLYHSHGMGVGFSGDYNEYFGLATDTESFNYLQLANHVIHRFYPNALTIAEDVSGMPALCRPVEEGGGGFDLRLGMAIPDMWIKVLKHLKDDDWDMQQIVHTLTNRRWQERTVAYAESHDQALVGDKTLAFWLMDKEMYDFMSKVTPLTPIIDRGLALHKMIRLLTHGLGGEAWLNFIGNEFGHPEWLDFPRVGNNESYHHARRQWNLIDDSLLRYDFLNEFDAEMNATEERFRWLSASGAWVSTKHQDDKVIVFERSSALFVFNFHPNKSFPDYRIGVEKAGKYRIVLDSDEQRFGGHSRVDHNTDFFTHAEGWNGRRNSLLVYIPSRVALELVFGSNPLSEEWRQQYLEFSPNVFYGLVQRKGGPCGVLAAIQAHLLVRLFFCETDADVRQCLAKAMADILWRAGDRKRAFVA</sequence>
<feature type="non-terminal residue" evidence="7">
    <location>
        <position position="801"/>
    </location>
</feature>
<dbReference type="Pfam" id="PF13898">
    <property type="entry name" value="MINDY-3_4_CD"/>
    <property type="match status" value="1"/>
</dbReference>
<dbReference type="Gene3D" id="3.20.20.80">
    <property type="entry name" value="Glycosidases"/>
    <property type="match status" value="1"/>
</dbReference>
<keyword evidence="8" id="KW-1185">Reference proteome</keyword>
<dbReference type="GO" id="GO:0003844">
    <property type="term" value="F:1,4-alpha-glucan branching enzyme activity"/>
    <property type="evidence" value="ECO:0007669"/>
    <property type="project" value="UniProtKB-EC"/>
</dbReference>
<dbReference type="FunFam" id="2.60.40.1180:FF:000003">
    <property type="entry name" value="1,4-alpha-glucan-branching enzyme, chloroplastic/amyloplastic"/>
    <property type="match status" value="1"/>
</dbReference>
<dbReference type="InterPro" id="IPR014756">
    <property type="entry name" value="Ig_E-set"/>
</dbReference>
<dbReference type="Gene3D" id="2.60.40.1180">
    <property type="entry name" value="Golgi alpha-mannosidase II"/>
    <property type="match status" value="1"/>
</dbReference>
<dbReference type="EC" id="2.4.1.18" evidence="3"/>
<evidence type="ECO:0000256" key="2">
    <source>
        <dbReference type="ARBA" id="ARBA00009000"/>
    </source>
</evidence>
<accession>A0A7R9LB84</accession>
<dbReference type="InterPro" id="IPR017853">
    <property type="entry name" value="GH"/>
</dbReference>
<evidence type="ECO:0000256" key="4">
    <source>
        <dbReference type="ARBA" id="ARBA00022679"/>
    </source>
</evidence>
<dbReference type="EMBL" id="CAJPVJ010000221">
    <property type="protein sequence ID" value="CAG2161757.1"/>
    <property type="molecule type" value="Genomic_DNA"/>
</dbReference>
<dbReference type="InterPro" id="IPR013783">
    <property type="entry name" value="Ig-like_fold"/>
</dbReference>
<keyword evidence="4" id="KW-0808">Transferase</keyword>
<dbReference type="InterPro" id="IPR006047">
    <property type="entry name" value="GH13_cat_dom"/>
</dbReference>
<dbReference type="InterPro" id="IPR006048">
    <property type="entry name" value="A-amylase/branching_C"/>
</dbReference>
<dbReference type="EMBL" id="OC915046">
    <property type="protein sequence ID" value="CAD7638362.1"/>
    <property type="molecule type" value="Genomic_DNA"/>
</dbReference>
<name>A0A7R9LB84_9ACAR</name>
<evidence type="ECO:0000313" key="7">
    <source>
        <dbReference type="EMBL" id="CAD7638362.1"/>
    </source>
</evidence>
<organism evidence="7">
    <name type="scientific">Oppiella nova</name>
    <dbReference type="NCBI Taxonomy" id="334625"/>
    <lineage>
        <taxon>Eukaryota</taxon>
        <taxon>Metazoa</taxon>
        <taxon>Ecdysozoa</taxon>
        <taxon>Arthropoda</taxon>
        <taxon>Chelicerata</taxon>
        <taxon>Arachnida</taxon>
        <taxon>Acari</taxon>
        <taxon>Acariformes</taxon>
        <taxon>Sarcoptiformes</taxon>
        <taxon>Oribatida</taxon>
        <taxon>Brachypylina</taxon>
        <taxon>Oppioidea</taxon>
        <taxon>Oppiidae</taxon>
        <taxon>Oppiella</taxon>
    </lineage>
</organism>
<dbReference type="Pfam" id="PF02922">
    <property type="entry name" value="CBM_48"/>
    <property type="match status" value="1"/>
</dbReference>
<dbReference type="SMART" id="SM00642">
    <property type="entry name" value="Aamy"/>
    <property type="match status" value="1"/>
</dbReference>
<dbReference type="SUPFAM" id="SSF51445">
    <property type="entry name" value="(Trans)glycosidases"/>
    <property type="match status" value="1"/>
</dbReference>
<dbReference type="InterPro" id="IPR004193">
    <property type="entry name" value="Glyco_hydro_13_N"/>
</dbReference>
<dbReference type="FunFam" id="3.20.20.80:FF:000001">
    <property type="entry name" value="1,4-alpha-glucan branching enzyme"/>
    <property type="match status" value="1"/>
</dbReference>
<feature type="domain" description="Glycosyl hydrolase family 13 catalytic" evidence="6">
    <location>
        <begin position="238"/>
        <end position="601"/>
    </location>
</feature>
<dbReference type="Pfam" id="PF00128">
    <property type="entry name" value="Alpha-amylase"/>
    <property type="match status" value="1"/>
</dbReference>
<dbReference type="SUPFAM" id="SSF51011">
    <property type="entry name" value="Glycosyl hydrolase domain"/>
    <property type="match status" value="1"/>
</dbReference>
<dbReference type="InterPro" id="IPR013780">
    <property type="entry name" value="Glyco_hydro_b"/>
</dbReference>
<dbReference type="OrthoDB" id="196493at2759"/>
<evidence type="ECO:0000256" key="3">
    <source>
        <dbReference type="ARBA" id="ARBA00012541"/>
    </source>
</evidence>
<evidence type="ECO:0000313" key="8">
    <source>
        <dbReference type="Proteomes" id="UP000728032"/>
    </source>
</evidence>
<dbReference type="Gene3D" id="2.60.40.10">
    <property type="entry name" value="Immunoglobulins"/>
    <property type="match status" value="1"/>
</dbReference>
<dbReference type="GO" id="GO:0005978">
    <property type="term" value="P:glycogen biosynthetic process"/>
    <property type="evidence" value="ECO:0007669"/>
    <property type="project" value="TreeGrafter"/>
</dbReference>
<dbReference type="PANTHER" id="PTHR43651">
    <property type="entry name" value="1,4-ALPHA-GLUCAN-BRANCHING ENZYME"/>
    <property type="match status" value="1"/>
</dbReference>
<evidence type="ECO:0000259" key="6">
    <source>
        <dbReference type="SMART" id="SM00642"/>
    </source>
</evidence>
<dbReference type="InterPro" id="IPR025257">
    <property type="entry name" value="MINDY-3/4_CD"/>
</dbReference>
<comment type="pathway">
    <text evidence="5">Glycan biosynthesis.</text>
</comment>
<gene>
    <name evidence="7" type="ORF">ONB1V03_LOCUS1359</name>
</gene>
<evidence type="ECO:0000256" key="5">
    <source>
        <dbReference type="ARBA" id="ARBA00060592"/>
    </source>
</evidence>
<dbReference type="GO" id="GO:0043169">
    <property type="term" value="F:cation binding"/>
    <property type="evidence" value="ECO:0007669"/>
    <property type="project" value="InterPro"/>
</dbReference>
<comment type="catalytic activity">
    <reaction evidence="1">
        <text>Transfers a segment of a (1-&gt;4)-alpha-D-glucan chain to a primary hydroxy group in a similar glucan chain.</text>
        <dbReference type="EC" id="2.4.1.18"/>
    </reaction>
</comment>
<protein>
    <recommendedName>
        <fullName evidence="3">1,4-alpha-glucan branching enzyme</fullName>
        <ecNumber evidence="3">2.4.1.18</ecNumber>
    </recommendedName>
</protein>
<dbReference type="Proteomes" id="UP000728032">
    <property type="component" value="Unassembled WGS sequence"/>
</dbReference>
<dbReference type="AlphaFoldDB" id="A0A7R9LB84"/>
<dbReference type="PANTHER" id="PTHR43651:SF3">
    <property type="entry name" value="1,4-ALPHA-GLUCAN-BRANCHING ENZYME"/>
    <property type="match status" value="1"/>
</dbReference>
<comment type="similarity">
    <text evidence="2">Belongs to the glycosyl hydrolase 13 family. GlgB subfamily.</text>
</comment>
<reference evidence="7" key="1">
    <citation type="submission" date="2020-11" db="EMBL/GenBank/DDBJ databases">
        <authorList>
            <person name="Tran Van P."/>
        </authorList>
    </citation>
    <scope>NUCLEOTIDE SEQUENCE</scope>
</reference>
<proteinExistence type="inferred from homology"/>
<evidence type="ECO:0000256" key="1">
    <source>
        <dbReference type="ARBA" id="ARBA00000826"/>
    </source>
</evidence>
<dbReference type="GO" id="GO:0004553">
    <property type="term" value="F:hydrolase activity, hydrolyzing O-glycosyl compounds"/>
    <property type="evidence" value="ECO:0007669"/>
    <property type="project" value="InterPro"/>
</dbReference>
<dbReference type="Pfam" id="PF02806">
    <property type="entry name" value="Alpha-amylase_C"/>
    <property type="match status" value="1"/>
</dbReference>
<dbReference type="CDD" id="cd02854">
    <property type="entry name" value="E_set_GBE_euk_N"/>
    <property type="match status" value="1"/>
</dbReference>